<feature type="compositionally biased region" description="Polar residues" evidence="1">
    <location>
        <begin position="1"/>
        <end position="10"/>
    </location>
</feature>
<organism evidence="2">
    <name type="scientific">Auxenochlorella protothecoides</name>
    <name type="common">Green microalga</name>
    <name type="synonym">Chlorella protothecoides</name>
    <dbReference type="NCBI Taxonomy" id="3075"/>
    <lineage>
        <taxon>Eukaryota</taxon>
        <taxon>Viridiplantae</taxon>
        <taxon>Chlorophyta</taxon>
        <taxon>core chlorophytes</taxon>
        <taxon>Trebouxiophyceae</taxon>
        <taxon>Chlorellales</taxon>
        <taxon>Chlorellaceae</taxon>
        <taxon>Auxenochlorella</taxon>
    </lineage>
</organism>
<feature type="non-terminal residue" evidence="2">
    <location>
        <position position="1"/>
    </location>
</feature>
<feature type="region of interest" description="Disordered" evidence="1">
    <location>
        <begin position="153"/>
        <end position="196"/>
    </location>
</feature>
<evidence type="ECO:0000256" key="1">
    <source>
        <dbReference type="SAM" id="MobiDB-lite"/>
    </source>
</evidence>
<protein>
    <submittedName>
        <fullName evidence="2">Uncharacterized protein</fullName>
    </submittedName>
</protein>
<evidence type="ECO:0000313" key="2">
    <source>
        <dbReference type="EMBL" id="JAT75392.1"/>
    </source>
</evidence>
<dbReference type="AlphaFoldDB" id="A0A1D2A850"/>
<gene>
    <name evidence="2" type="ORF">g.16163</name>
</gene>
<accession>A0A1D2A850</accession>
<feature type="region of interest" description="Disordered" evidence="1">
    <location>
        <begin position="1"/>
        <end position="27"/>
    </location>
</feature>
<dbReference type="EMBL" id="GDKF01003230">
    <property type="protein sequence ID" value="JAT75392.1"/>
    <property type="molecule type" value="Transcribed_RNA"/>
</dbReference>
<proteinExistence type="predicted"/>
<name>A0A1D2A850_AUXPR</name>
<sequence length="341" mass="35227">AKSSLNSSPGRPSPRTDQLVMKTRSRRRDDRFWSSPFHCTTRVGLEAANDLLPDGGCSVPVRPARDTRPLEAAADAHSLPVPRLRVEGPGFPAAQTSSGFGWPDNELQRCSSWGMPNQSASALRLPSLPSMDADGIATLPDPKELEQWLTATAQGAKQGAPPPAQPAHQVATPGRGPVPSHDPGASGTPKPPHIVGVDVQATPPGSQAAVWAAVQVPGPGGSPRVFSGVPLKASQLVAVSSGSALSADSAPLAAGWQVPPAQAQPSVESVATAGRGGEAAVPQWHSFSCVPDRAVKGPPPRAWHSFSARGAAAAPLPARPLASQAPVLSHPRFRFVVDPSQ</sequence>
<reference evidence="2" key="1">
    <citation type="submission" date="2015-08" db="EMBL/GenBank/DDBJ databases">
        <authorList>
            <person name="Babu N.S."/>
            <person name="Beckwith C.J."/>
            <person name="Beseler K.G."/>
            <person name="Brison A."/>
            <person name="Carone J.V."/>
            <person name="Caskin T.P."/>
            <person name="Diamond M."/>
            <person name="Durham M.E."/>
            <person name="Foxe J.M."/>
            <person name="Go M."/>
            <person name="Henderson B.A."/>
            <person name="Jones I.B."/>
            <person name="McGettigan J.A."/>
            <person name="Micheletti S.J."/>
            <person name="Nasrallah M.E."/>
            <person name="Ortiz D."/>
            <person name="Piller C.R."/>
            <person name="Privatt S.R."/>
            <person name="Schneider S.L."/>
            <person name="Sharp S."/>
            <person name="Smith T.C."/>
            <person name="Stanton J.D."/>
            <person name="Ullery H.E."/>
            <person name="Wilson R.J."/>
            <person name="Serrano M.G."/>
            <person name="Buck G."/>
            <person name="Lee V."/>
            <person name="Wang Y."/>
            <person name="Carvalho R."/>
            <person name="Voegtly L."/>
            <person name="Shi R."/>
            <person name="Duckworth R."/>
            <person name="Johnson A."/>
            <person name="Loviza R."/>
            <person name="Walstead R."/>
            <person name="Shah Z."/>
            <person name="Kiflezghi M."/>
            <person name="Wade K."/>
            <person name="Ball S.L."/>
            <person name="Bradley K.W."/>
            <person name="Asai D.J."/>
            <person name="Bowman C.A."/>
            <person name="Russell D.A."/>
            <person name="Pope W.H."/>
            <person name="Jacobs-Sera D."/>
            <person name="Hendrix R.W."/>
            <person name="Hatfull G.F."/>
        </authorList>
    </citation>
    <scope>NUCLEOTIDE SEQUENCE</scope>
</reference>